<dbReference type="UniPathway" id="UPA00253">
    <property type="reaction ID" value="UER00600"/>
</dbReference>
<keyword evidence="4" id="KW-0662">Pyridine nucleotide biosynthesis</keyword>
<keyword evidence="4" id="KW-0547">Nucleotide-binding</keyword>
<comment type="subcellular location">
    <subcellularLocation>
        <location evidence="4">Cytoplasm</location>
    </subcellularLocation>
</comment>
<comment type="caution">
    <text evidence="6">The sequence shown here is derived from an EMBL/GenBank/DDBJ whole genome shotgun (WGS) entry which is preliminary data.</text>
</comment>
<dbReference type="Pfam" id="PF01467">
    <property type="entry name" value="CTP_transf_like"/>
    <property type="match status" value="1"/>
</dbReference>
<dbReference type="Gene3D" id="3.40.50.620">
    <property type="entry name" value="HUPs"/>
    <property type="match status" value="1"/>
</dbReference>
<keyword evidence="4" id="KW-0520">NAD</keyword>
<dbReference type="InterPro" id="IPR006418">
    <property type="entry name" value="NMN_Atrans_arc"/>
</dbReference>
<gene>
    <name evidence="6" type="ORF">ENM78_02710</name>
</gene>
<feature type="domain" description="Cytidyltransferase-like" evidence="5">
    <location>
        <begin position="1"/>
        <end position="59"/>
    </location>
</feature>
<dbReference type="EMBL" id="DRZC01000033">
    <property type="protein sequence ID" value="HHQ80361.1"/>
    <property type="molecule type" value="Genomic_DNA"/>
</dbReference>
<protein>
    <recommendedName>
        <fullName evidence="4">Nicotinamide-nucleotide adenylyltransferase</fullName>
        <ecNumber evidence="4">2.7.7.1</ecNumber>
    </recommendedName>
    <alternativeName>
        <fullName evidence="4">NAD(+) diphosphorylase</fullName>
    </alternativeName>
    <alternativeName>
        <fullName evidence="4">NAD(+) pyrophosphorylase</fullName>
    </alternativeName>
    <alternativeName>
        <fullName evidence="4">NMN adenylyltransferase</fullName>
    </alternativeName>
</protein>
<comment type="catalytic activity">
    <reaction evidence="4">
        <text>beta-nicotinamide D-ribonucleotide + ATP + H(+) = diphosphate + NAD(+)</text>
        <dbReference type="Rhea" id="RHEA:21360"/>
        <dbReference type="ChEBI" id="CHEBI:14649"/>
        <dbReference type="ChEBI" id="CHEBI:15378"/>
        <dbReference type="ChEBI" id="CHEBI:30616"/>
        <dbReference type="ChEBI" id="CHEBI:33019"/>
        <dbReference type="ChEBI" id="CHEBI:57540"/>
        <dbReference type="EC" id="2.7.7.1"/>
    </reaction>
</comment>
<dbReference type="InterPro" id="IPR014729">
    <property type="entry name" value="Rossmann-like_a/b/a_fold"/>
</dbReference>
<evidence type="ECO:0000256" key="2">
    <source>
        <dbReference type="ARBA" id="ARBA00022679"/>
    </source>
</evidence>
<proteinExistence type="inferred from homology"/>
<dbReference type="InterPro" id="IPR004821">
    <property type="entry name" value="Cyt_trans-like"/>
</dbReference>
<dbReference type="GO" id="GO:0000309">
    <property type="term" value="F:nicotinamide-nucleotide adenylyltransferase activity"/>
    <property type="evidence" value="ECO:0007669"/>
    <property type="project" value="UniProtKB-UniRule"/>
</dbReference>
<evidence type="ECO:0000256" key="1">
    <source>
        <dbReference type="ARBA" id="ARBA00010124"/>
    </source>
</evidence>
<keyword evidence="4" id="KW-0067">ATP-binding</keyword>
<evidence type="ECO:0000313" key="6">
    <source>
        <dbReference type="EMBL" id="HHQ80361.1"/>
    </source>
</evidence>
<keyword evidence="4" id="KW-0963">Cytoplasm</keyword>
<dbReference type="NCBIfam" id="TIGR00125">
    <property type="entry name" value="cyt_tran_rel"/>
    <property type="match status" value="1"/>
</dbReference>
<dbReference type="PANTHER" id="PTHR21342:SF0">
    <property type="entry name" value="BIFUNCTIONAL NMN ADENYLYLTRANSFERASE_NUDIX HYDROLASE"/>
    <property type="match status" value="1"/>
</dbReference>
<evidence type="ECO:0000259" key="5">
    <source>
        <dbReference type="Pfam" id="PF01467"/>
    </source>
</evidence>
<accession>A0A7J3ZJS0</accession>
<dbReference type="GO" id="GO:0005524">
    <property type="term" value="F:ATP binding"/>
    <property type="evidence" value="ECO:0007669"/>
    <property type="project" value="UniProtKB-KW"/>
</dbReference>
<dbReference type="EC" id="2.7.7.1" evidence="4"/>
<dbReference type="GO" id="GO:0009435">
    <property type="term" value="P:NAD+ biosynthetic process"/>
    <property type="evidence" value="ECO:0007669"/>
    <property type="project" value="UniProtKB-UniRule"/>
</dbReference>
<sequence length="178" mass="20479">MFFGRFQPPHKGHMEVARRILEEYDELVFLVGMSGESHTERNPFTAGERIEMLRLSARDMKFDLGRIITATLPTLELHISSAYQALTYAPAVDAAFVGNKIVARMFEELGVKVVVPQPYHRDRFSGAVIRELMRRGDPKWRELVTPSTARFIEEINGPERLRSIAPLEDRHVLEEKKM</sequence>
<dbReference type="AlphaFoldDB" id="A0A7J3ZJS0"/>
<dbReference type="SUPFAM" id="SSF52374">
    <property type="entry name" value="Nucleotidylyl transferase"/>
    <property type="match status" value="1"/>
</dbReference>
<keyword evidence="2 4" id="KW-0808">Transferase</keyword>
<dbReference type="GO" id="GO:0005737">
    <property type="term" value="C:cytoplasm"/>
    <property type="evidence" value="ECO:0007669"/>
    <property type="project" value="UniProtKB-SubCell"/>
</dbReference>
<comment type="pathway">
    <text evidence="4">Cofactor biosynthesis; NAD(+) biosynthesis; NAD(+) from nicotinamide D-ribonucleotide: step 1/1.</text>
</comment>
<evidence type="ECO:0000256" key="4">
    <source>
        <dbReference type="HAMAP-Rule" id="MF_00243"/>
    </source>
</evidence>
<reference evidence="6" key="1">
    <citation type="journal article" date="2020" name="mSystems">
        <title>Genome- and Community-Level Interaction Insights into Carbon Utilization and Element Cycling Functions of Hydrothermarchaeota in Hydrothermal Sediment.</title>
        <authorList>
            <person name="Zhou Z."/>
            <person name="Liu Y."/>
            <person name="Xu W."/>
            <person name="Pan J."/>
            <person name="Luo Z.H."/>
            <person name="Li M."/>
        </authorList>
    </citation>
    <scope>NUCLEOTIDE SEQUENCE [LARGE SCALE GENOMIC DNA]</scope>
    <source>
        <strain evidence="6">SpSt-1116</strain>
    </source>
</reference>
<dbReference type="PANTHER" id="PTHR21342">
    <property type="entry name" value="PHOSPHOPANTETHEINE ADENYLYLTRANSFERASE"/>
    <property type="match status" value="1"/>
</dbReference>
<evidence type="ECO:0000256" key="3">
    <source>
        <dbReference type="ARBA" id="ARBA00022695"/>
    </source>
</evidence>
<dbReference type="HAMAP" id="MF_00243">
    <property type="entry name" value="NMN_adenylyltr"/>
    <property type="match status" value="1"/>
</dbReference>
<keyword evidence="3 4" id="KW-0548">Nucleotidyltransferase</keyword>
<organism evidence="6">
    <name type="scientific">Fervidicoccus fontis</name>
    <dbReference type="NCBI Taxonomy" id="683846"/>
    <lineage>
        <taxon>Archaea</taxon>
        <taxon>Thermoproteota</taxon>
        <taxon>Thermoprotei</taxon>
        <taxon>Fervidicoccales</taxon>
        <taxon>Fervidicoccaceae</taxon>
        <taxon>Fervidicoccus</taxon>
    </lineage>
</organism>
<name>A0A7J3ZJS0_9CREN</name>
<dbReference type="NCBIfam" id="NF002243">
    <property type="entry name" value="PRK01153.1"/>
    <property type="match status" value="1"/>
</dbReference>
<comment type="similarity">
    <text evidence="1 4">Belongs to the archaeal NMN adenylyltransferase family.</text>
</comment>